<dbReference type="EMBL" id="JARJCN010000036">
    <property type="protein sequence ID" value="KAJ7084825.1"/>
    <property type="molecule type" value="Genomic_DNA"/>
</dbReference>
<evidence type="ECO:0000256" key="1">
    <source>
        <dbReference type="SAM" id="MobiDB-lite"/>
    </source>
</evidence>
<organism evidence="2 3">
    <name type="scientific">Mycena belliarum</name>
    <dbReference type="NCBI Taxonomy" id="1033014"/>
    <lineage>
        <taxon>Eukaryota</taxon>
        <taxon>Fungi</taxon>
        <taxon>Dikarya</taxon>
        <taxon>Basidiomycota</taxon>
        <taxon>Agaricomycotina</taxon>
        <taxon>Agaricomycetes</taxon>
        <taxon>Agaricomycetidae</taxon>
        <taxon>Agaricales</taxon>
        <taxon>Marasmiineae</taxon>
        <taxon>Mycenaceae</taxon>
        <taxon>Mycena</taxon>
    </lineage>
</organism>
<dbReference type="AlphaFoldDB" id="A0AAD6U0P9"/>
<evidence type="ECO:0000313" key="2">
    <source>
        <dbReference type="EMBL" id="KAJ7084825.1"/>
    </source>
</evidence>
<protein>
    <submittedName>
        <fullName evidence="2">Uncharacterized protein</fullName>
    </submittedName>
</protein>
<sequence length="159" mass="17482">MRRSTVRTTAPPPLRPLRAAIFAAHREPPTPRAPVRLVWLARCHRLRPLDRACMPSLPLLCPPLAASSNYAHGMRPAARAVPPARIHRRSYGAMRCAARVRRSPQHMLQLPTYSVRPAVALVPPARASPCARPRHTTSTSAPPPAPRPPRRAADICGHI</sequence>
<accession>A0AAD6U0P9</accession>
<reference evidence="2" key="1">
    <citation type="submission" date="2023-03" db="EMBL/GenBank/DDBJ databases">
        <title>Massive genome expansion in bonnet fungi (Mycena s.s.) driven by repeated elements and novel gene families across ecological guilds.</title>
        <authorList>
            <consortium name="Lawrence Berkeley National Laboratory"/>
            <person name="Harder C.B."/>
            <person name="Miyauchi S."/>
            <person name="Viragh M."/>
            <person name="Kuo A."/>
            <person name="Thoen E."/>
            <person name="Andreopoulos B."/>
            <person name="Lu D."/>
            <person name="Skrede I."/>
            <person name="Drula E."/>
            <person name="Henrissat B."/>
            <person name="Morin E."/>
            <person name="Kohler A."/>
            <person name="Barry K."/>
            <person name="LaButti K."/>
            <person name="Morin E."/>
            <person name="Salamov A."/>
            <person name="Lipzen A."/>
            <person name="Mereny Z."/>
            <person name="Hegedus B."/>
            <person name="Baldrian P."/>
            <person name="Stursova M."/>
            <person name="Weitz H."/>
            <person name="Taylor A."/>
            <person name="Grigoriev I.V."/>
            <person name="Nagy L.G."/>
            <person name="Martin F."/>
            <person name="Kauserud H."/>
        </authorList>
    </citation>
    <scope>NUCLEOTIDE SEQUENCE</scope>
    <source>
        <strain evidence="2">CBHHK173m</strain>
    </source>
</reference>
<feature type="region of interest" description="Disordered" evidence="1">
    <location>
        <begin position="125"/>
        <end position="159"/>
    </location>
</feature>
<feature type="non-terminal residue" evidence="2">
    <location>
        <position position="1"/>
    </location>
</feature>
<keyword evidence="3" id="KW-1185">Reference proteome</keyword>
<feature type="compositionally biased region" description="Low complexity" evidence="1">
    <location>
        <begin position="125"/>
        <end position="140"/>
    </location>
</feature>
<name>A0AAD6U0P9_9AGAR</name>
<gene>
    <name evidence="2" type="ORF">B0H15DRAFT_847741</name>
</gene>
<evidence type="ECO:0000313" key="3">
    <source>
        <dbReference type="Proteomes" id="UP001222325"/>
    </source>
</evidence>
<dbReference type="Proteomes" id="UP001222325">
    <property type="component" value="Unassembled WGS sequence"/>
</dbReference>
<proteinExistence type="predicted"/>
<comment type="caution">
    <text evidence="2">The sequence shown here is derived from an EMBL/GenBank/DDBJ whole genome shotgun (WGS) entry which is preliminary data.</text>
</comment>